<evidence type="ECO:0000256" key="1">
    <source>
        <dbReference type="ARBA" id="ARBA00023224"/>
    </source>
</evidence>
<keyword evidence="1 3" id="KW-0807">Transducer</keyword>
<dbReference type="EMBL" id="JAPQFJ010000002">
    <property type="protein sequence ID" value="MCY6957440.1"/>
    <property type="molecule type" value="Genomic_DNA"/>
</dbReference>
<organism evidence="7 8">
    <name type="scientific">Clostridium brassicae</name>
    <dbReference type="NCBI Taxonomy" id="2999072"/>
    <lineage>
        <taxon>Bacteria</taxon>
        <taxon>Bacillati</taxon>
        <taxon>Bacillota</taxon>
        <taxon>Clostridia</taxon>
        <taxon>Eubacteriales</taxon>
        <taxon>Clostridiaceae</taxon>
        <taxon>Clostridium</taxon>
    </lineage>
</organism>
<gene>
    <name evidence="7" type="ORF">OW729_02340</name>
</gene>
<dbReference type="RefSeq" id="WP_268059812.1">
    <property type="nucleotide sequence ID" value="NZ_JAPQFJ010000002.1"/>
</dbReference>
<evidence type="ECO:0000313" key="7">
    <source>
        <dbReference type="EMBL" id="MCY6957440.1"/>
    </source>
</evidence>
<evidence type="ECO:0000313" key="8">
    <source>
        <dbReference type="Proteomes" id="UP001144612"/>
    </source>
</evidence>
<keyword evidence="4" id="KW-1133">Transmembrane helix</keyword>
<dbReference type="CDD" id="cd06225">
    <property type="entry name" value="HAMP"/>
    <property type="match status" value="1"/>
</dbReference>
<feature type="transmembrane region" description="Helical" evidence="4">
    <location>
        <begin position="13"/>
        <end position="35"/>
    </location>
</feature>
<reference evidence="7" key="1">
    <citation type="submission" date="2022-12" db="EMBL/GenBank/DDBJ databases">
        <title>Clostridium sp. nov., isolated from industrial wastewater.</title>
        <authorList>
            <person name="Jiayan W."/>
        </authorList>
    </citation>
    <scope>NUCLEOTIDE SEQUENCE</scope>
    <source>
        <strain evidence="7">ZC22-4</strain>
    </source>
</reference>
<evidence type="ECO:0000256" key="3">
    <source>
        <dbReference type="PROSITE-ProRule" id="PRU00284"/>
    </source>
</evidence>
<name>A0ABT4D582_9CLOT</name>
<dbReference type="PANTHER" id="PTHR32089:SF112">
    <property type="entry name" value="LYSOZYME-LIKE PROTEIN-RELATED"/>
    <property type="match status" value="1"/>
</dbReference>
<feature type="domain" description="Methyl-accepting transducer" evidence="5">
    <location>
        <begin position="283"/>
        <end position="534"/>
    </location>
</feature>
<dbReference type="SUPFAM" id="SSF58104">
    <property type="entry name" value="Methyl-accepting chemotaxis protein (MCP) signaling domain"/>
    <property type="match status" value="1"/>
</dbReference>
<accession>A0ABT4D582</accession>
<keyword evidence="4" id="KW-0472">Membrane</keyword>
<dbReference type="PROSITE" id="PS50111">
    <property type="entry name" value="CHEMOTAXIS_TRANSDUC_2"/>
    <property type="match status" value="1"/>
</dbReference>
<dbReference type="InterPro" id="IPR003660">
    <property type="entry name" value="HAMP_dom"/>
</dbReference>
<dbReference type="SMART" id="SM00304">
    <property type="entry name" value="HAMP"/>
    <property type="match status" value="1"/>
</dbReference>
<dbReference type="Pfam" id="PF00015">
    <property type="entry name" value="MCPsignal"/>
    <property type="match status" value="1"/>
</dbReference>
<dbReference type="Gene3D" id="1.10.287.950">
    <property type="entry name" value="Methyl-accepting chemotaxis protein"/>
    <property type="match status" value="1"/>
</dbReference>
<dbReference type="Proteomes" id="UP001144612">
    <property type="component" value="Unassembled WGS sequence"/>
</dbReference>
<dbReference type="PRINTS" id="PR00260">
    <property type="entry name" value="CHEMTRNSDUCR"/>
</dbReference>
<keyword evidence="8" id="KW-1185">Reference proteome</keyword>
<comment type="similarity">
    <text evidence="2">Belongs to the methyl-accepting chemotaxis (MCP) protein family.</text>
</comment>
<evidence type="ECO:0000259" key="5">
    <source>
        <dbReference type="PROSITE" id="PS50111"/>
    </source>
</evidence>
<dbReference type="Pfam" id="PF00672">
    <property type="entry name" value="HAMP"/>
    <property type="match status" value="1"/>
</dbReference>
<dbReference type="InterPro" id="IPR004090">
    <property type="entry name" value="Chemotax_Me-accpt_rcpt"/>
</dbReference>
<evidence type="ECO:0000256" key="2">
    <source>
        <dbReference type="ARBA" id="ARBA00029447"/>
    </source>
</evidence>
<dbReference type="Pfam" id="PF12729">
    <property type="entry name" value="4HB_MCP_1"/>
    <property type="match status" value="1"/>
</dbReference>
<dbReference type="InterPro" id="IPR024478">
    <property type="entry name" value="HlyB_4HB_MCP"/>
</dbReference>
<proteinExistence type="inferred from homology"/>
<dbReference type="PROSITE" id="PS50885">
    <property type="entry name" value="HAMP"/>
    <property type="match status" value="1"/>
</dbReference>
<dbReference type="InterPro" id="IPR004089">
    <property type="entry name" value="MCPsignal_dom"/>
</dbReference>
<dbReference type="PANTHER" id="PTHR32089">
    <property type="entry name" value="METHYL-ACCEPTING CHEMOTAXIS PROTEIN MCPB"/>
    <property type="match status" value="1"/>
</dbReference>
<feature type="domain" description="HAMP" evidence="6">
    <location>
        <begin position="212"/>
        <end position="264"/>
    </location>
</feature>
<comment type="caution">
    <text evidence="7">The sequence shown here is derived from an EMBL/GenBank/DDBJ whole genome shotgun (WGS) entry which is preliminary data.</text>
</comment>
<protein>
    <submittedName>
        <fullName evidence="7">Methyl-accepting chemotaxis protein</fullName>
    </submittedName>
</protein>
<evidence type="ECO:0000256" key="4">
    <source>
        <dbReference type="SAM" id="Phobius"/>
    </source>
</evidence>
<evidence type="ECO:0000259" key="6">
    <source>
        <dbReference type="PROSITE" id="PS50885"/>
    </source>
</evidence>
<dbReference type="SMART" id="SM00283">
    <property type="entry name" value="MA"/>
    <property type="match status" value="1"/>
</dbReference>
<sequence>MKFLRNIKVRTKLLGGFTILAFLVVLISSISIVSLKTLNDNAEKMYSYNLYSVDQLHLIKENLLETRSEIIQLIYDRNVENISKRINNIDNLKNKNIKLIDTYEKLPLSTEAREMWDEVEKQVDLYTESRNKLIKFVQDGKYVEAESYLIEATNIRIKMSDSLDELIVKNQNMAKLAYESNKKSYLMVTRSMYLTSIIAFIIAFSMGISISKYISNSLNKSVKFAEAIGNGDLTEEVDLQNKDELGQLANALNKSRDSIKSIIESIVEHSENISSGSEQLSATVEELTSKMLEVNKNTKKIVKGTEDASATTEEISASIQQVTSGMGELAEKASDGSLKASSIKEKALDVKENGCKAQYYANNIYEENHKNVLNAIEEGKVVEEVKVIAESISNISKQTNLLALNAAIEAAKAGEQGKGFAVVADAIRKLAEESSENVNNIKNIINKVQKSFNNLSDNAEKLLSFINNNVKVDYQLLIDTGSSYEKDSVFVNEMSQNIASMSEEISATMDEISKVIVEIALASQSAASSSNNIMISIDEATKALEQIAMASEDQANIAEKLNNIVQKFKL</sequence>
<keyword evidence="4" id="KW-0812">Transmembrane</keyword>